<name>A0AA36HVQ4_9DINO</name>
<gene>
    <name evidence="1" type="ORF">EVOR1521_LOCUS4896</name>
</gene>
<dbReference type="EMBL" id="CAUJNA010000335">
    <property type="protein sequence ID" value="CAJ1375670.1"/>
    <property type="molecule type" value="Genomic_DNA"/>
</dbReference>
<comment type="caution">
    <text evidence="1">The sequence shown here is derived from an EMBL/GenBank/DDBJ whole genome shotgun (WGS) entry which is preliminary data.</text>
</comment>
<evidence type="ECO:0000313" key="1">
    <source>
        <dbReference type="EMBL" id="CAJ1375670.1"/>
    </source>
</evidence>
<reference evidence="1" key="1">
    <citation type="submission" date="2023-08" db="EMBL/GenBank/DDBJ databases">
        <authorList>
            <person name="Chen Y."/>
            <person name="Shah S."/>
            <person name="Dougan E. K."/>
            <person name="Thang M."/>
            <person name="Chan C."/>
        </authorList>
    </citation>
    <scope>NUCLEOTIDE SEQUENCE</scope>
</reference>
<evidence type="ECO:0000313" key="2">
    <source>
        <dbReference type="Proteomes" id="UP001178507"/>
    </source>
</evidence>
<protein>
    <submittedName>
        <fullName evidence="1">Uncharacterized protein</fullName>
    </submittedName>
</protein>
<dbReference type="Proteomes" id="UP001178507">
    <property type="component" value="Unassembled WGS sequence"/>
</dbReference>
<proteinExistence type="predicted"/>
<sequence>MHHFLDRISGTTTAVFDLVQLAESQPKIAWGTLLIIPEQLSNVVHKYLKTDVRTVSLLQGAQLLLESAARCPAAAGEATGTLADSEFSLALQTVTQWSKVMGLQIIQHQTFARHLIALIGSPSVNLDVVLDTVLEVLRRSAGAFMIYEPATCR</sequence>
<keyword evidence="2" id="KW-1185">Reference proteome</keyword>
<dbReference type="AlphaFoldDB" id="A0AA36HVQ4"/>
<accession>A0AA36HVQ4</accession>
<organism evidence="1 2">
    <name type="scientific">Effrenium voratum</name>
    <dbReference type="NCBI Taxonomy" id="2562239"/>
    <lineage>
        <taxon>Eukaryota</taxon>
        <taxon>Sar</taxon>
        <taxon>Alveolata</taxon>
        <taxon>Dinophyceae</taxon>
        <taxon>Suessiales</taxon>
        <taxon>Symbiodiniaceae</taxon>
        <taxon>Effrenium</taxon>
    </lineage>
</organism>